<feature type="signal peptide" evidence="1">
    <location>
        <begin position="1"/>
        <end position="20"/>
    </location>
</feature>
<evidence type="ECO:0000313" key="2">
    <source>
        <dbReference type="EMBL" id="QEL54699.1"/>
    </source>
</evidence>
<dbReference type="PANTHER" id="PTHR38834:SF3">
    <property type="entry name" value="SOLUTE-BINDING PROTEIN FAMILY 3_N-TERMINAL DOMAIN-CONTAINING PROTEIN"/>
    <property type="match status" value="1"/>
</dbReference>
<proteinExistence type="predicted"/>
<dbReference type="RefSeq" id="WP_149295080.1">
    <property type="nucleotide sequence ID" value="NZ_CP043473.1"/>
</dbReference>
<evidence type="ECO:0000313" key="3">
    <source>
        <dbReference type="Proteomes" id="UP000322079"/>
    </source>
</evidence>
<protein>
    <submittedName>
        <fullName evidence="2">Transporter substrate-binding domain-containing protein</fullName>
    </submittedName>
</protein>
<gene>
    <name evidence="2" type="ORF">FYK34_03530</name>
</gene>
<reference evidence="2 3" key="1">
    <citation type="submission" date="2019-08" db="EMBL/GenBank/DDBJ databases">
        <title>Chromobacterium paludis, a novel bacterium isolated from a Maryland marsh pond.</title>
        <authorList>
            <person name="Blackburn M.B."/>
            <person name="Gundersen-Rindal D.E."/>
        </authorList>
    </citation>
    <scope>NUCLEOTIDE SEQUENCE [LARGE SCALE GENOMIC DNA]</scope>
    <source>
        <strain evidence="3">IIBBL 257-1</strain>
    </source>
</reference>
<dbReference type="Proteomes" id="UP000322079">
    <property type="component" value="Chromosome"/>
</dbReference>
<keyword evidence="3" id="KW-1185">Reference proteome</keyword>
<keyword evidence="1" id="KW-0732">Signal</keyword>
<dbReference type="EMBL" id="CP043473">
    <property type="protein sequence ID" value="QEL54699.1"/>
    <property type="molecule type" value="Genomic_DNA"/>
</dbReference>
<dbReference type="Gene3D" id="3.40.190.10">
    <property type="entry name" value="Periplasmic binding protein-like II"/>
    <property type="match status" value="2"/>
</dbReference>
<organism evidence="2 3">
    <name type="scientific">Chromobacterium paludis</name>
    <dbReference type="NCBI Taxonomy" id="2605945"/>
    <lineage>
        <taxon>Bacteria</taxon>
        <taxon>Pseudomonadati</taxon>
        <taxon>Pseudomonadota</taxon>
        <taxon>Betaproteobacteria</taxon>
        <taxon>Neisseriales</taxon>
        <taxon>Chromobacteriaceae</taxon>
        <taxon>Chromobacterium</taxon>
    </lineage>
</organism>
<evidence type="ECO:0000256" key="1">
    <source>
        <dbReference type="SAM" id="SignalP"/>
    </source>
</evidence>
<sequence>MTRMGALLLGMLALPCSAQALRMLLVPVPGVMEPAPGDEGSKGDAIALMREISRRAGIPFHFEFYPQARAMLMVQEEADTCMPVAQLPDLRPMFKWSQSILPIQIVLVARHDDDRHWQDLAQARKLRVGAMRGSMVAFRMKQLGFALDESTDYPTGLRKLQLGRLDLLAMLDVGLESAVERLALPKPRVALVVERSDVAFACNRQTEDDILARLNLAIDAMQQDGSFQKFPLR</sequence>
<feature type="chain" id="PRO_5023147762" evidence="1">
    <location>
        <begin position="21"/>
        <end position="233"/>
    </location>
</feature>
<dbReference type="PANTHER" id="PTHR38834">
    <property type="entry name" value="PERIPLASMIC SUBSTRATE BINDING PROTEIN FAMILY 3"/>
    <property type="match status" value="1"/>
</dbReference>
<dbReference type="KEGG" id="chrm:FYK34_03530"/>
<name>A0A5C1DFF9_9NEIS</name>
<accession>A0A5C1DFF9</accession>
<dbReference type="AlphaFoldDB" id="A0A5C1DFF9"/>
<dbReference type="SUPFAM" id="SSF53850">
    <property type="entry name" value="Periplasmic binding protein-like II"/>
    <property type="match status" value="1"/>
</dbReference>